<feature type="compositionally biased region" description="Basic and acidic residues" evidence="2">
    <location>
        <begin position="196"/>
        <end position="205"/>
    </location>
</feature>
<evidence type="ECO:0000256" key="1">
    <source>
        <dbReference type="SAM" id="Coils"/>
    </source>
</evidence>
<gene>
    <name evidence="3" type="ORF">L484_004715</name>
</gene>
<proteinExistence type="predicted"/>
<feature type="region of interest" description="Disordered" evidence="2">
    <location>
        <begin position="196"/>
        <end position="229"/>
    </location>
</feature>
<keyword evidence="4" id="KW-1185">Reference proteome</keyword>
<feature type="region of interest" description="Disordered" evidence="2">
    <location>
        <begin position="1"/>
        <end position="25"/>
    </location>
</feature>
<feature type="compositionally biased region" description="Polar residues" evidence="2">
    <location>
        <begin position="1"/>
        <end position="23"/>
    </location>
</feature>
<accession>W9SH07</accession>
<protein>
    <submittedName>
        <fullName evidence="3">Uncharacterized protein</fullName>
    </submittedName>
</protein>
<dbReference type="AlphaFoldDB" id="W9SH07"/>
<reference evidence="4" key="1">
    <citation type="submission" date="2013-01" db="EMBL/GenBank/DDBJ databases">
        <title>Draft Genome Sequence of a Mulberry Tree, Morus notabilis C.K. Schneid.</title>
        <authorList>
            <person name="He N."/>
            <person name="Zhao S."/>
        </authorList>
    </citation>
    <scope>NUCLEOTIDE SEQUENCE</scope>
</reference>
<dbReference type="EMBL" id="KE345561">
    <property type="protein sequence ID" value="EXC06429.1"/>
    <property type="molecule type" value="Genomic_DNA"/>
</dbReference>
<sequence length="413" mass="47184">MTSRGKTLTSGDETPASGSSTPYSVARLHSPLTDFHLLKRKRGKVEVIQFGAPGDCRFNMIMRLLLLNITAVERKRDELCEERDSLKELLIKEKDKARTRDEEMLDLHAQLESSDKVAAKDLQISELSDLADEWYTDRWSCGQLELLRLFRDCKLEKNGLKAKIMEVVEYLDEVEAADFATPDDKEEQPERALEHLEDRVRHRNEPPSQDMEVEGAEAEEKKRRKSTAATIDSFNPEVGIGKDRHRYDVINLLMSESSIVEDFLLHFVAHYHLKEWEDGPLLILEDEYRANGRGGKTPSDVVEELEKGPDDVNIDDDTFNSIHNTMAIKESSSVLGSVIEKAYARLSCAISEDMMEKHSRLSDELQRTTTINTMERHKVARMMMKDDALVSYFFSIPDDERGEWAIAFLAGDI</sequence>
<evidence type="ECO:0000313" key="3">
    <source>
        <dbReference type="EMBL" id="EXC06429.1"/>
    </source>
</evidence>
<evidence type="ECO:0000313" key="4">
    <source>
        <dbReference type="Proteomes" id="UP000030645"/>
    </source>
</evidence>
<evidence type="ECO:0000256" key="2">
    <source>
        <dbReference type="SAM" id="MobiDB-lite"/>
    </source>
</evidence>
<organism evidence="3 4">
    <name type="scientific">Morus notabilis</name>
    <dbReference type="NCBI Taxonomy" id="981085"/>
    <lineage>
        <taxon>Eukaryota</taxon>
        <taxon>Viridiplantae</taxon>
        <taxon>Streptophyta</taxon>
        <taxon>Embryophyta</taxon>
        <taxon>Tracheophyta</taxon>
        <taxon>Spermatophyta</taxon>
        <taxon>Magnoliopsida</taxon>
        <taxon>eudicotyledons</taxon>
        <taxon>Gunneridae</taxon>
        <taxon>Pentapetalae</taxon>
        <taxon>rosids</taxon>
        <taxon>fabids</taxon>
        <taxon>Rosales</taxon>
        <taxon>Moraceae</taxon>
        <taxon>Moreae</taxon>
        <taxon>Morus</taxon>
    </lineage>
</organism>
<dbReference type="Proteomes" id="UP000030645">
    <property type="component" value="Unassembled WGS sequence"/>
</dbReference>
<feature type="coiled-coil region" evidence="1">
    <location>
        <begin position="69"/>
        <end position="96"/>
    </location>
</feature>
<keyword evidence="1" id="KW-0175">Coiled coil</keyword>
<name>W9SH07_9ROSA</name>